<dbReference type="RefSeq" id="XP_029229830.1">
    <property type="nucleotide sequence ID" value="XM_029370183.1"/>
</dbReference>
<evidence type="ECO:0000256" key="1">
    <source>
        <dbReference type="SAM" id="MobiDB-lite"/>
    </source>
</evidence>
<dbReference type="GeneID" id="40316874"/>
<organism evidence="2 3">
    <name type="scientific">Trypanosoma conorhini</name>
    <dbReference type="NCBI Taxonomy" id="83891"/>
    <lineage>
        <taxon>Eukaryota</taxon>
        <taxon>Discoba</taxon>
        <taxon>Euglenozoa</taxon>
        <taxon>Kinetoplastea</taxon>
        <taxon>Metakinetoplastina</taxon>
        <taxon>Trypanosomatida</taxon>
        <taxon>Trypanosomatidae</taxon>
        <taxon>Trypanosoma</taxon>
    </lineage>
</organism>
<dbReference type="Proteomes" id="UP000284403">
    <property type="component" value="Unassembled WGS sequence"/>
</dbReference>
<proteinExistence type="predicted"/>
<dbReference type="EMBL" id="MKKU01000138">
    <property type="protein sequence ID" value="RNF22373.1"/>
    <property type="molecule type" value="Genomic_DNA"/>
</dbReference>
<dbReference type="AlphaFoldDB" id="A0A3R7MXY3"/>
<feature type="region of interest" description="Disordered" evidence="1">
    <location>
        <begin position="37"/>
        <end position="64"/>
    </location>
</feature>
<comment type="caution">
    <text evidence="2">The sequence shown here is derived from an EMBL/GenBank/DDBJ whole genome shotgun (WGS) entry which is preliminary data.</text>
</comment>
<protein>
    <submittedName>
        <fullName evidence="2">Uncharacterized protein</fullName>
    </submittedName>
</protein>
<gene>
    <name evidence="2" type="ORF">Tco025E_03263</name>
</gene>
<sequence length="244" mass="25605">MRTPGSSSSPGNCPLEDDGDDCGGGSDACVRFTDTDGVDTKFHLPDVGRGASGEGAEAEVPTPTTDPLFARVLHLAAVTASKRSRPTEIQARIPCTMSLLKPLTCVDQGRSLRTICGKGDSPLDPGEYGLSDSSAIASSFFTSSASPSTETLESATHVSTTLVPPIVQVPKTPSYLQLHHSPAVANCPCKTFRASFSANEEERCNISDEACFHDTKEIELLLPTGTAIVEKTASTFISDDPLSA</sequence>
<accession>A0A3R7MXY3</accession>
<reference evidence="2 3" key="1">
    <citation type="journal article" date="2018" name="BMC Genomics">
        <title>Genomic comparison of Trypanosoma conorhini and Trypanosoma rangeli to Trypanosoma cruzi strains of high and low virulence.</title>
        <authorList>
            <person name="Bradwell K.R."/>
            <person name="Koparde V.N."/>
            <person name="Matveyev A.V."/>
            <person name="Serrano M.G."/>
            <person name="Alves J.M."/>
            <person name="Parikh H."/>
            <person name="Huang B."/>
            <person name="Lee V."/>
            <person name="Espinosa-Alvarez O."/>
            <person name="Ortiz P.A."/>
            <person name="Costa-Martins A.G."/>
            <person name="Teixeira M.M."/>
            <person name="Buck G.A."/>
        </authorList>
    </citation>
    <scope>NUCLEOTIDE SEQUENCE [LARGE SCALE GENOMIC DNA]</scope>
    <source>
        <strain evidence="2 3">025E</strain>
    </source>
</reference>
<feature type="compositionally biased region" description="Polar residues" evidence="1">
    <location>
        <begin position="1"/>
        <end position="11"/>
    </location>
</feature>
<feature type="region of interest" description="Disordered" evidence="1">
    <location>
        <begin position="1"/>
        <end position="21"/>
    </location>
</feature>
<keyword evidence="3" id="KW-1185">Reference proteome</keyword>
<evidence type="ECO:0000313" key="3">
    <source>
        <dbReference type="Proteomes" id="UP000284403"/>
    </source>
</evidence>
<name>A0A3R7MXY3_9TRYP</name>
<evidence type="ECO:0000313" key="2">
    <source>
        <dbReference type="EMBL" id="RNF22373.1"/>
    </source>
</evidence>